<name>A0A251RZ12_HELAN</name>
<evidence type="ECO:0000313" key="2">
    <source>
        <dbReference type="Proteomes" id="UP000215914"/>
    </source>
</evidence>
<organism evidence="1 2">
    <name type="scientific">Helianthus annuus</name>
    <name type="common">Common sunflower</name>
    <dbReference type="NCBI Taxonomy" id="4232"/>
    <lineage>
        <taxon>Eukaryota</taxon>
        <taxon>Viridiplantae</taxon>
        <taxon>Streptophyta</taxon>
        <taxon>Embryophyta</taxon>
        <taxon>Tracheophyta</taxon>
        <taxon>Spermatophyta</taxon>
        <taxon>Magnoliopsida</taxon>
        <taxon>eudicotyledons</taxon>
        <taxon>Gunneridae</taxon>
        <taxon>Pentapetalae</taxon>
        <taxon>asterids</taxon>
        <taxon>campanulids</taxon>
        <taxon>Asterales</taxon>
        <taxon>Asteraceae</taxon>
        <taxon>Asteroideae</taxon>
        <taxon>Heliantheae alliance</taxon>
        <taxon>Heliantheae</taxon>
        <taxon>Helianthus</taxon>
    </lineage>
</organism>
<gene>
    <name evidence="1" type="ORF">HannXRQ_Chr16g0511951</name>
</gene>
<dbReference type="Proteomes" id="UP000215914">
    <property type="component" value="Chromosome 16"/>
</dbReference>
<dbReference type="AlphaFoldDB" id="A0A251RZ12"/>
<protein>
    <submittedName>
        <fullName evidence="1">Uncharacterized protein</fullName>
    </submittedName>
</protein>
<accession>A0A251RZ12</accession>
<dbReference type="EMBL" id="CM007905">
    <property type="protein sequence ID" value="OTF91549.1"/>
    <property type="molecule type" value="Genomic_DNA"/>
</dbReference>
<reference evidence="2" key="1">
    <citation type="journal article" date="2017" name="Nature">
        <title>The sunflower genome provides insights into oil metabolism, flowering and Asterid evolution.</title>
        <authorList>
            <person name="Badouin H."/>
            <person name="Gouzy J."/>
            <person name="Grassa C.J."/>
            <person name="Murat F."/>
            <person name="Staton S.E."/>
            <person name="Cottret L."/>
            <person name="Lelandais-Briere C."/>
            <person name="Owens G.L."/>
            <person name="Carrere S."/>
            <person name="Mayjonade B."/>
            <person name="Legrand L."/>
            <person name="Gill N."/>
            <person name="Kane N.C."/>
            <person name="Bowers J.E."/>
            <person name="Hubner S."/>
            <person name="Bellec A."/>
            <person name="Berard A."/>
            <person name="Berges H."/>
            <person name="Blanchet N."/>
            <person name="Boniface M.C."/>
            <person name="Brunel D."/>
            <person name="Catrice O."/>
            <person name="Chaidir N."/>
            <person name="Claudel C."/>
            <person name="Donnadieu C."/>
            <person name="Faraut T."/>
            <person name="Fievet G."/>
            <person name="Helmstetter N."/>
            <person name="King M."/>
            <person name="Knapp S.J."/>
            <person name="Lai Z."/>
            <person name="Le Paslier M.C."/>
            <person name="Lippi Y."/>
            <person name="Lorenzon L."/>
            <person name="Mandel J.R."/>
            <person name="Marage G."/>
            <person name="Marchand G."/>
            <person name="Marquand E."/>
            <person name="Bret-Mestries E."/>
            <person name="Morien E."/>
            <person name="Nambeesan S."/>
            <person name="Nguyen T."/>
            <person name="Pegot-Espagnet P."/>
            <person name="Pouilly N."/>
            <person name="Raftis F."/>
            <person name="Sallet E."/>
            <person name="Schiex T."/>
            <person name="Thomas J."/>
            <person name="Vandecasteele C."/>
            <person name="Vares D."/>
            <person name="Vear F."/>
            <person name="Vautrin S."/>
            <person name="Crespi M."/>
            <person name="Mangin B."/>
            <person name="Burke J.M."/>
            <person name="Salse J."/>
            <person name="Munos S."/>
            <person name="Vincourt P."/>
            <person name="Rieseberg L.H."/>
            <person name="Langlade N.B."/>
        </authorList>
    </citation>
    <scope>NUCLEOTIDE SEQUENCE [LARGE SCALE GENOMIC DNA]</scope>
    <source>
        <strain evidence="2">cv. SF193</strain>
    </source>
</reference>
<sequence>MFHYQGKGLNFLKHDQRRLMEITRNKYGFNANMHPWWFTVNEILQVLRGFACKVYDCPFFL</sequence>
<dbReference type="InParanoid" id="A0A251RZ12"/>
<proteinExistence type="predicted"/>
<evidence type="ECO:0000313" key="1">
    <source>
        <dbReference type="EMBL" id="OTF91549.1"/>
    </source>
</evidence>
<keyword evidence="2" id="KW-1185">Reference proteome</keyword>